<keyword evidence="3" id="KW-1185">Reference proteome</keyword>
<dbReference type="OrthoDB" id="10317113at2759"/>
<protein>
    <submittedName>
        <fullName evidence="2">Uncharacterized protein</fullName>
    </submittedName>
</protein>
<accession>A0A068S906</accession>
<dbReference type="Proteomes" id="UP000027586">
    <property type="component" value="Unassembled WGS sequence"/>
</dbReference>
<organism evidence="2 3">
    <name type="scientific">Lichtheimia corymbifera JMRC:FSU:9682</name>
    <dbReference type="NCBI Taxonomy" id="1263082"/>
    <lineage>
        <taxon>Eukaryota</taxon>
        <taxon>Fungi</taxon>
        <taxon>Fungi incertae sedis</taxon>
        <taxon>Mucoromycota</taxon>
        <taxon>Mucoromycotina</taxon>
        <taxon>Mucoromycetes</taxon>
        <taxon>Mucorales</taxon>
        <taxon>Lichtheimiaceae</taxon>
        <taxon>Lichtheimia</taxon>
    </lineage>
</organism>
<feature type="chain" id="PRO_5001653023" evidence="1">
    <location>
        <begin position="25"/>
        <end position="75"/>
    </location>
</feature>
<evidence type="ECO:0000313" key="2">
    <source>
        <dbReference type="EMBL" id="CDH58297.1"/>
    </source>
</evidence>
<evidence type="ECO:0000313" key="3">
    <source>
        <dbReference type="Proteomes" id="UP000027586"/>
    </source>
</evidence>
<dbReference type="EMBL" id="CBTN010000055">
    <property type="protein sequence ID" value="CDH58297.1"/>
    <property type="molecule type" value="Genomic_DNA"/>
</dbReference>
<name>A0A068S906_9FUNG</name>
<evidence type="ECO:0000256" key="1">
    <source>
        <dbReference type="SAM" id="SignalP"/>
    </source>
</evidence>
<reference evidence="2" key="1">
    <citation type="submission" date="2013-08" db="EMBL/GenBank/DDBJ databases">
        <title>Gene expansion shapes genome architecture in the human pathogen Lichtheimia corymbifera: an evolutionary genomics analysis in the ancient terrestrial Mucorales (Mucoromycotina).</title>
        <authorList>
            <person name="Schwartze V.U."/>
            <person name="Winter S."/>
            <person name="Shelest E."/>
            <person name="Marcet-Houben M."/>
            <person name="Horn F."/>
            <person name="Wehner S."/>
            <person name="Hoffmann K."/>
            <person name="Riege K."/>
            <person name="Sammeth M."/>
            <person name="Nowrousian M."/>
            <person name="Valiante V."/>
            <person name="Linde J."/>
            <person name="Jacobsen I.D."/>
            <person name="Marz M."/>
            <person name="Brakhage A.A."/>
            <person name="Gabaldon T."/>
            <person name="Bocker S."/>
            <person name="Voigt K."/>
        </authorList>
    </citation>
    <scope>NUCLEOTIDE SEQUENCE [LARGE SCALE GENOMIC DNA]</scope>
    <source>
        <strain evidence="2">FSU 9682</strain>
    </source>
</reference>
<feature type="signal peptide" evidence="1">
    <location>
        <begin position="1"/>
        <end position="24"/>
    </location>
</feature>
<dbReference type="AlphaFoldDB" id="A0A068S906"/>
<sequence length="75" mass="8472">MKPQQLLTPIIFLVISGQLHVGGAESACQTYKDDPCADIICTYETWVKTSFDVNDKLNLSKDLHHAHCIIIKSKW</sequence>
<keyword evidence="1" id="KW-0732">Signal</keyword>
<comment type="caution">
    <text evidence="2">The sequence shown here is derived from an EMBL/GenBank/DDBJ whole genome shotgun (WGS) entry which is preliminary data.</text>
</comment>
<gene>
    <name evidence="2" type="ORF">LCOR_09163.1</name>
</gene>
<proteinExistence type="predicted"/>
<dbReference type="VEuPathDB" id="FungiDB:LCOR_09163.1"/>